<sequence>MSTNTVVTSPRKPINQGFTPKVTWMYQRATATKENNTLSLLLNNTWVHFRTAIGTAPAAAALAVTATRRTVPVDS</sequence>
<dbReference type="AlphaFoldDB" id="A0A182S488"/>
<accession>A0A182S488</accession>
<protein>
    <submittedName>
        <fullName evidence="1">Uncharacterized protein</fullName>
    </submittedName>
</protein>
<organism evidence="1">
    <name type="scientific">Anopheles funestus</name>
    <name type="common">African malaria mosquito</name>
    <dbReference type="NCBI Taxonomy" id="62324"/>
    <lineage>
        <taxon>Eukaryota</taxon>
        <taxon>Metazoa</taxon>
        <taxon>Ecdysozoa</taxon>
        <taxon>Arthropoda</taxon>
        <taxon>Hexapoda</taxon>
        <taxon>Insecta</taxon>
        <taxon>Pterygota</taxon>
        <taxon>Neoptera</taxon>
        <taxon>Endopterygota</taxon>
        <taxon>Diptera</taxon>
        <taxon>Nematocera</taxon>
        <taxon>Culicoidea</taxon>
        <taxon>Culicidae</taxon>
        <taxon>Anophelinae</taxon>
        <taxon>Anopheles</taxon>
    </lineage>
</organism>
<dbReference type="EnsemblMetazoa" id="AFUN015207-RA">
    <property type="protein sequence ID" value="AFUN015207-PA"/>
    <property type="gene ID" value="AFUN015207"/>
</dbReference>
<reference evidence="1" key="1">
    <citation type="submission" date="2020-05" db="UniProtKB">
        <authorList>
            <consortium name="EnsemblMetazoa"/>
        </authorList>
    </citation>
    <scope>IDENTIFICATION</scope>
    <source>
        <strain evidence="1">FUMOZ</strain>
    </source>
</reference>
<evidence type="ECO:0000313" key="1">
    <source>
        <dbReference type="EnsemblMetazoa" id="AFUN015207-PA"/>
    </source>
</evidence>
<dbReference type="VEuPathDB" id="VectorBase:AFUN015207"/>
<proteinExistence type="predicted"/>
<name>A0A182S488_ANOFN</name>